<dbReference type="AlphaFoldDB" id="A0A0S3SNF5"/>
<evidence type="ECO:0000313" key="2">
    <source>
        <dbReference type="EMBL" id="BAT94322.1"/>
    </source>
</evidence>
<protein>
    <submittedName>
        <fullName evidence="2">Uncharacterized protein</fullName>
    </submittedName>
</protein>
<feature type="transmembrane region" description="Helical" evidence="1">
    <location>
        <begin position="9"/>
        <end position="26"/>
    </location>
</feature>
<keyword evidence="1" id="KW-0812">Transmembrane</keyword>
<dbReference type="EMBL" id="AP015041">
    <property type="protein sequence ID" value="BAT94322.1"/>
    <property type="molecule type" value="Genomic_DNA"/>
</dbReference>
<keyword evidence="3" id="KW-1185">Reference proteome</keyword>
<reference evidence="2 3" key="1">
    <citation type="journal article" date="2015" name="Sci. Rep.">
        <title>The power of single molecule real-time sequencing technology in the de novo assembly of a eukaryotic genome.</title>
        <authorList>
            <person name="Sakai H."/>
            <person name="Naito K."/>
            <person name="Ogiso-Tanaka E."/>
            <person name="Takahashi Y."/>
            <person name="Iseki K."/>
            <person name="Muto C."/>
            <person name="Satou K."/>
            <person name="Teruya K."/>
            <person name="Shiroma A."/>
            <person name="Shimoji M."/>
            <person name="Hirano T."/>
            <person name="Itoh T."/>
            <person name="Kaga A."/>
            <person name="Tomooka N."/>
        </authorList>
    </citation>
    <scope>NUCLEOTIDE SEQUENCE [LARGE SCALE GENOMIC DNA]</scope>
    <source>
        <strain evidence="3">cv. Shumari</strain>
    </source>
</reference>
<gene>
    <name evidence="2" type="primary">Vigan.08G091500</name>
    <name evidence="2" type="ORF">VIGAN_08091500</name>
</gene>
<sequence>MQIMLDQSFLVYVLLAVIFVIFMWLTRSRVHNSFYKGDGSAQKAKGLKVHAGGIFSSFKSEGKGLQNLENAEIICRSETTNLLASLLQFIKNLARGGKYEADGKDKNK</sequence>
<accession>A0A0S3SNF5</accession>
<proteinExistence type="predicted"/>
<evidence type="ECO:0000256" key="1">
    <source>
        <dbReference type="SAM" id="Phobius"/>
    </source>
</evidence>
<keyword evidence="1" id="KW-1133">Transmembrane helix</keyword>
<evidence type="ECO:0000313" key="3">
    <source>
        <dbReference type="Proteomes" id="UP000291084"/>
    </source>
</evidence>
<keyword evidence="1" id="KW-0472">Membrane</keyword>
<dbReference type="Proteomes" id="UP000291084">
    <property type="component" value="Chromosome 8"/>
</dbReference>
<organism evidence="2 3">
    <name type="scientific">Vigna angularis var. angularis</name>
    <dbReference type="NCBI Taxonomy" id="157739"/>
    <lineage>
        <taxon>Eukaryota</taxon>
        <taxon>Viridiplantae</taxon>
        <taxon>Streptophyta</taxon>
        <taxon>Embryophyta</taxon>
        <taxon>Tracheophyta</taxon>
        <taxon>Spermatophyta</taxon>
        <taxon>Magnoliopsida</taxon>
        <taxon>eudicotyledons</taxon>
        <taxon>Gunneridae</taxon>
        <taxon>Pentapetalae</taxon>
        <taxon>rosids</taxon>
        <taxon>fabids</taxon>
        <taxon>Fabales</taxon>
        <taxon>Fabaceae</taxon>
        <taxon>Papilionoideae</taxon>
        <taxon>50 kb inversion clade</taxon>
        <taxon>NPAAA clade</taxon>
        <taxon>indigoferoid/millettioid clade</taxon>
        <taxon>Phaseoleae</taxon>
        <taxon>Vigna</taxon>
    </lineage>
</organism>
<name>A0A0S3SNF5_PHAAN</name>